<evidence type="ECO:0000256" key="1">
    <source>
        <dbReference type="SAM" id="MobiDB-lite"/>
    </source>
</evidence>
<feature type="region of interest" description="Disordered" evidence="1">
    <location>
        <begin position="1"/>
        <end position="109"/>
    </location>
</feature>
<accession>A0AAN8BD48</accession>
<comment type="caution">
    <text evidence="2">The sequence shown here is derived from an EMBL/GenBank/DDBJ whole genome shotgun (WGS) entry which is preliminary data.</text>
</comment>
<evidence type="ECO:0000313" key="3">
    <source>
        <dbReference type="Proteomes" id="UP001335648"/>
    </source>
</evidence>
<dbReference type="Proteomes" id="UP001335648">
    <property type="component" value="Unassembled WGS sequence"/>
</dbReference>
<name>A0AAN8BD48_9TELE</name>
<keyword evidence="3" id="KW-1185">Reference proteome</keyword>
<reference evidence="2 3" key="1">
    <citation type="journal article" date="2023" name="Mol. Biol. Evol.">
        <title>Genomics of Secondarily Temperate Adaptation in the Only Non-Antarctic Icefish.</title>
        <authorList>
            <person name="Rivera-Colon A.G."/>
            <person name="Rayamajhi N."/>
            <person name="Minhas B.F."/>
            <person name="Madrigal G."/>
            <person name="Bilyk K.T."/>
            <person name="Yoon V."/>
            <person name="Hune M."/>
            <person name="Gregory S."/>
            <person name="Cheng C.H.C."/>
            <person name="Catchen J.M."/>
        </authorList>
    </citation>
    <scope>NUCLEOTIDE SEQUENCE [LARGE SCALE GENOMIC DNA]</scope>
    <source>
        <strain evidence="2">JC2023a</strain>
    </source>
</reference>
<feature type="compositionally biased region" description="Basic and acidic residues" evidence="1">
    <location>
        <begin position="41"/>
        <end position="72"/>
    </location>
</feature>
<sequence>MCELLRKKRGEKWGAPGPSAAGSESPAGGESCKDLPACGGGREHDVQAREETQRDREDRLMPRAEPRADRPRAPPAQRRRPTPPPHTPTPEKKMRPAMGGAARGRLQAP</sequence>
<organism evidence="2 3">
    <name type="scientific">Champsocephalus esox</name>
    <name type="common">pike icefish</name>
    <dbReference type="NCBI Taxonomy" id="159716"/>
    <lineage>
        <taxon>Eukaryota</taxon>
        <taxon>Metazoa</taxon>
        <taxon>Chordata</taxon>
        <taxon>Craniata</taxon>
        <taxon>Vertebrata</taxon>
        <taxon>Euteleostomi</taxon>
        <taxon>Actinopterygii</taxon>
        <taxon>Neopterygii</taxon>
        <taxon>Teleostei</taxon>
        <taxon>Neoteleostei</taxon>
        <taxon>Acanthomorphata</taxon>
        <taxon>Eupercaria</taxon>
        <taxon>Perciformes</taxon>
        <taxon>Notothenioidei</taxon>
        <taxon>Channichthyidae</taxon>
        <taxon>Champsocephalus</taxon>
    </lineage>
</organism>
<feature type="compositionally biased region" description="Basic residues" evidence="1">
    <location>
        <begin position="1"/>
        <end position="10"/>
    </location>
</feature>
<evidence type="ECO:0000313" key="2">
    <source>
        <dbReference type="EMBL" id="KAK5882971.1"/>
    </source>
</evidence>
<gene>
    <name evidence="2" type="ORF">CesoFtcFv8_021502</name>
</gene>
<proteinExistence type="predicted"/>
<protein>
    <submittedName>
        <fullName evidence="2">Uncharacterized protein</fullName>
    </submittedName>
</protein>
<dbReference type="EMBL" id="JAULUE010002062">
    <property type="protein sequence ID" value="KAK5882971.1"/>
    <property type="molecule type" value="Genomic_DNA"/>
</dbReference>
<dbReference type="AlphaFoldDB" id="A0AAN8BD48"/>